<dbReference type="AlphaFoldDB" id="A0A9D3WDG2"/>
<evidence type="ECO:0000313" key="2">
    <source>
        <dbReference type="Proteomes" id="UP000828251"/>
    </source>
</evidence>
<reference evidence="1 2" key="1">
    <citation type="journal article" date="2021" name="Plant Biotechnol. J.">
        <title>Multi-omics assisted identification of the key and species-specific regulatory components of drought-tolerant mechanisms in Gossypium stocksii.</title>
        <authorList>
            <person name="Yu D."/>
            <person name="Ke L."/>
            <person name="Zhang D."/>
            <person name="Wu Y."/>
            <person name="Sun Y."/>
            <person name="Mei J."/>
            <person name="Sun J."/>
            <person name="Sun Y."/>
        </authorList>
    </citation>
    <scope>NUCLEOTIDE SEQUENCE [LARGE SCALE GENOMIC DNA]</scope>
    <source>
        <strain evidence="2">cv. E1</strain>
        <tissue evidence="1">Leaf</tissue>
    </source>
</reference>
<proteinExistence type="predicted"/>
<dbReference type="EMBL" id="JAIQCV010000002">
    <property type="protein sequence ID" value="KAH1122094.1"/>
    <property type="molecule type" value="Genomic_DNA"/>
</dbReference>
<dbReference type="Proteomes" id="UP000828251">
    <property type="component" value="Unassembled WGS sequence"/>
</dbReference>
<accession>A0A9D3WDG2</accession>
<gene>
    <name evidence="1" type="ORF">J1N35_005254</name>
</gene>
<protein>
    <submittedName>
        <fullName evidence="1">Uncharacterized protein</fullName>
    </submittedName>
</protein>
<name>A0A9D3WDG2_9ROSI</name>
<organism evidence="1 2">
    <name type="scientific">Gossypium stocksii</name>
    <dbReference type="NCBI Taxonomy" id="47602"/>
    <lineage>
        <taxon>Eukaryota</taxon>
        <taxon>Viridiplantae</taxon>
        <taxon>Streptophyta</taxon>
        <taxon>Embryophyta</taxon>
        <taxon>Tracheophyta</taxon>
        <taxon>Spermatophyta</taxon>
        <taxon>Magnoliopsida</taxon>
        <taxon>eudicotyledons</taxon>
        <taxon>Gunneridae</taxon>
        <taxon>Pentapetalae</taxon>
        <taxon>rosids</taxon>
        <taxon>malvids</taxon>
        <taxon>Malvales</taxon>
        <taxon>Malvaceae</taxon>
        <taxon>Malvoideae</taxon>
        <taxon>Gossypium</taxon>
    </lineage>
</organism>
<sequence>MATTRFEIKKLDGVINFNLWQVWMIAILVQTGLKNVVIGKKPKNLNQTEREELDEKVLSAIQLCLTNM</sequence>
<feature type="non-terminal residue" evidence="1">
    <location>
        <position position="68"/>
    </location>
</feature>
<dbReference type="OrthoDB" id="954303at2759"/>
<evidence type="ECO:0000313" key="1">
    <source>
        <dbReference type="EMBL" id="KAH1122094.1"/>
    </source>
</evidence>
<comment type="caution">
    <text evidence="1">The sequence shown here is derived from an EMBL/GenBank/DDBJ whole genome shotgun (WGS) entry which is preliminary data.</text>
</comment>
<keyword evidence="2" id="KW-1185">Reference proteome</keyword>